<keyword evidence="3" id="KW-1185">Reference proteome</keyword>
<dbReference type="AlphaFoldDB" id="A0A0B2V198"/>
<feature type="transmembrane region" description="Helical" evidence="1">
    <location>
        <begin position="85"/>
        <end position="103"/>
    </location>
</feature>
<keyword evidence="1" id="KW-0812">Transmembrane</keyword>
<keyword evidence="1" id="KW-0472">Membrane</keyword>
<proteinExistence type="predicted"/>
<dbReference type="Proteomes" id="UP000031036">
    <property type="component" value="Unassembled WGS sequence"/>
</dbReference>
<evidence type="ECO:0000313" key="2">
    <source>
        <dbReference type="EMBL" id="KHN74790.1"/>
    </source>
</evidence>
<organism evidence="2 3">
    <name type="scientific">Toxocara canis</name>
    <name type="common">Canine roundworm</name>
    <dbReference type="NCBI Taxonomy" id="6265"/>
    <lineage>
        <taxon>Eukaryota</taxon>
        <taxon>Metazoa</taxon>
        <taxon>Ecdysozoa</taxon>
        <taxon>Nematoda</taxon>
        <taxon>Chromadorea</taxon>
        <taxon>Rhabditida</taxon>
        <taxon>Spirurina</taxon>
        <taxon>Ascaridomorpha</taxon>
        <taxon>Ascaridoidea</taxon>
        <taxon>Toxocaridae</taxon>
        <taxon>Toxocara</taxon>
    </lineage>
</organism>
<feature type="non-terminal residue" evidence="2">
    <location>
        <position position="145"/>
    </location>
</feature>
<reference evidence="2 3" key="1">
    <citation type="submission" date="2014-11" db="EMBL/GenBank/DDBJ databases">
        <title>Genetic blueprint of the zoonotic pathogen Toxocara canis.</title>
        <authorList>
            <person name="Zhu X.-Q."/>
            <person name="Korhonen P.K."/>
            <person name="Cai H."/>
            <person name="Young N.D."/>
            <person name="Nejsum P."/>
            <person name="von Samson-Himmelstjerna G."/>
            <person name="Boag P.R."/>
            <person name="Tan P."/>
            <person name="Li Q."/>
            <person name="Min J."/>
            <person name="Yang Y."/>
            <person name="Wang X."/>
            <person name="Fang X."/>
            <person name="Hall R.S."/>
            <person name="Hofmann A."/>
            <person name="Sternberg P.W."/>
            <person name="Jex A.R."/>
            <person name="Gasser R.B."/>
        </authorList>
    </citation>
    <scope>NUCLEOTIDE SEQUENCE [LARGE SCALE GENOMIC DNA]</scope>
    <source>
        <strain evidence="2">PN_DK_2014</strain>
    </source>
</reference>
<evidence type="ECO:0000256" key="1">
    <source>
        <dbReference type="SAM" id="Phobius"/>
    </source>
</evidence>
<dbReference type="EMBL" id="JPKZ01002823">
    <property type="protein sequence ID" value="KHN74790.1"/>
    <property type="molecule type" value="Genomic_DNA"/>
</dbReference>
<comment type="caution">
    <text evidence="2">The sequence shown here is derived from an EMBL/GenBank/DDBJ whole genome shotgun (WGS) entry which is preliminary data.</text>
</comment>
<accession>A0A0B2V198</accession>
<feature type="transmembrane region" description="Helical" evidence="1">
    <location>
        <begin position="27"/>
        <end position="45"/>
    </location>
</feature>
<keyword evidence="1" id="KW-1133">Transmembrane helix</keyword>
<sequence length="145" mass="16343">MIRLLCLLQGTVYDSYTSAYSNNVLQIIIADCILVVSKVLSVFFSQSLKFTRRVKYVPFTLKATRFIFTFPDATIFLPKFRQWPICGLIFLVLMFVISNWSVLRPHCSICHAAVVMRMVSPYVCSGSHTCANVIMMVGISNDQGG</sequence>
<name>A0A0B2V198_TOXCA</name>
<protein>
    <submittedName>
        <fullName evidence="2">Uncharacterized protein</fullName>
    </submittedName>
</protein>
<gene>
    <name evidence="2" type="ORF">Tcan_00628</name>
</gene>
<evidence type="ECO:0000313" key="3">
    <source>
        <dbReference type="Proteomes" id="UP000031036"/>
    </source>
</evidence>